<dbReference type="EMBL" id="JBHSIT010000003">
    <property type="protein sequence ID" value="MFC4908407.1"/>
    <property type="molecule type" value="Genomic_DNA"/>
</dbReference>
<accession>A0ABV9TZX2</accession>
<dbReference type="PANTHER" id="PTHR44846:SF1">
    <property type="entry name" value="MANNOSYL-D-GLYCERATE TRANSPORT_METABOLISM SYSTEM REPRESSOR MNGR-RELATED"/>
    <property type="match status" value="1"/>
</dbReference>
<feature type="domain" description="HTH gntR-type" evidence="4">
    <location>
        <begin position="1"/>
        <end position="63"/>
    </location>
</feature>
<dbReference type="InterPro" id="IPR050679">
    <property type="entry name" value="Bact_HTH_transcr_reg"/>
</dbReference>
<dbReference type="SUPFAM" id="SSF46785">
    <property type="entry name" value="Winged helix' DNA-binding domain"/>
    <property type="match status" value="2"/>
</dbReference>
<evidence type="ECO:0000259" key="4">
    <source>
        <dbReference type="PROSITE" id="PS50949"/>
    </source>
</evidence>
<keyword evidence="1" id="KW-0805">Transcription regulation</keyword>
<dbReference type="InterPro" id="IPR000524">
    <property type="entry name" value="Tscrpt_reg_HTH_GntR"/>
</dbReference>
<dbReference type="PROSITE" id="PS50949">
    <property type="entry name" value="HTH_GNTR"/>
    <property type="match status" value="2"/>
</dbReference>
<reference evidence="6" key="1">
    <citation type="journal article" date="2019" name="Int. J. Syst. Evol. Microbiol.">
        <title>The Global Catalogue of Microorganisms (GCM) 10K type strain sequencing project: providing services to taxonomists for standard genome sequencing and annotation.</title>
        <authorList>
            <consortium name="The Broad Institute Genomics Platform"/>
            <consortium name="The Broad Institute Genome Sequencing Center for Infectious Disease"/>
            <person name="Wu L."/>
            <person name="Ma J."/>
        </authorList>
    </citation>
    <scope>NUCLEOTIDE SEQUENCE [LARGE SCALE GENOMIC DNA]</scope>
    <source>
        <strain evidence="6">KLKA75</strain>
    </source>
</reference>
<evidence type="ECO:0000313" key="6">
    <source>
        <dbReference type="Proteomes" id="UP001595872"/>
    </source>
</evidence>
<dbReference type="PANTHER" id="PTHR44846">
    <property type="entry name" value="MANNOSYL-D-GLYCERATE TRANSPORT/METABOLISM SYSTEM REPRESSOR MNGR-RELATED"/>
    <property type="match status" value="1"/>
</dbReference>
<dbReference type="InterPro" id="IPR036390">
    <property type="entry name" value="WH_DNA-bd_sf"/>
</dbReference>
<dbReference type="Gene3D" id="1.10.10.10">
    <property type="entry name" value="Winged helix-like DNA-binding domain superfamily/Winged helix DNA-binding domain"/>
    <property type="match status" value="2"/>
</dbReference>
<evidence type="ECO:0000256" key="1">
    <source>
        <dbReference type="ARBA" id="ARBA00023015"/>
    </source>
</evidence>
<evidence type="ECO:0000313" key="5">
    <source>
        <dbReference type="EMBL" id="MFC4908407.1"/>
    </source>
</evidence>
<dbReference type="PRINTS" id="PR00035">
    <property type="entry name" value="HTHGNTR"/>
</dbReference>
<evidence type="ECO:0000256" key="2">
    <source>
        <dbReference type="ARBA" id="ARBA00023125"/>
    </source>
</evidence>
<comment type="caution">
    <text evidence="5">The sequence shown here is derived from an EMBL/GenBank/DDBJ whole genome shotgun (WGS) entry which is preliminary data.</text>
</comment>
<name>A0ABV9TZX2_9ACTN</name>
<evidence type="ECO:0000256" key="3">
    <source>
        <dbReference type="ARBA" id="ARBA00023163"/>
    </source>
</evidence>
<dbReference type="RefSeq" id="WP_378255158.1">
    <property type="nucleotide sequence ID" value="NZ_JBHSIT010000003.1"/>
</dbReference>
<keyword evidence="2" id="KW-0238">DNA-binding</keyword>
<feature type="domain" description="HTH gntR-type" evidence="4">
    <location>
        <begin position="72"/>
        <end position="140"/>
    </location>
</feature>
<sequence>MAATLRDRIANGMYTPGERLPGEHALCAEFATTRNTVRRALEALQREGLIETHPGIGRFVRGTGTEDRPPARPRYKLIALDLRAQIEDGTLEPGTALPSERELCERYRCVRFTVRQALAELEAGGLVEARQGKGRFVTSRRP</sequence>
<keyword evidence="6" id="KW-1185">Reference proteome</keyword>
<keyword evidence="3" id="KW-0804">Transcription</keyword>
<gene>
    <name evidence="5" type="ORF">ACFPCY_13825</name>
</gene>
<organism evidence="5 6">
    <name type="scientific">Actinomadura gamaensis</name>
    <dbReference type="NCBI Taxonomy" id="1763541"/>
    <lineage>
        <taxon>Bacteria</taxon>
        <taxon>Bacillati</taxon>
        <taxon>Actinomycetota</taxon>
        <taxon>Actinomycetes</taxon>
        <taxon>Streptosporangiales</taxon>
        <taxon>Thermomonosporaceae</taxon>
        <taxon>Actinomadura</taxon>
    </lineage>
</organism>
<dbReference type="Pfam" id="PF00392">
    <property type="entry name" value="GntR"/>
    <property type="match status" value="2"/>
</dbReference>
<protein>
    <submittedName>
        <fullName evidence="5">GntR family transcriptional regulator</fullName>
    </submittedName>
</protein>
<dbReference type="CDD" id="cd07377">
    <property type="entry name" value="WHTH_GntR"/>
    <property type="match status" value="2"/>
</dbReference>
<dbReference type="SMART" id="SM00345">
    <property type="entry name" value="HTH_GNTR"/>
    <property type="match status" value="2"/>
</dbReference>
<proteinExistence type="predicted"/>
<dbReference type="Proteomes" id="UP001595872">
    <property type="component" value="Unassembled WGS sequence"/>
</dbReference>
<dbReference type="InterPro" id="IPR036388">
    <property type="entry name" value="WH-like_DNA-bd_sf"/>
</dbReference>